<feature type="compositionally biased region" description="Polar residues" evidence="1">
    <location>
        <begin position="292"/>
        <end position="311"/>
    </location>
</feature>
<feature type="domain" description="DUF6473" evidence="2">
    <location>
        <begin position="1"/>
        <end position="270"/>
    </location>
</feature>
<name>A0A4R2RAG6_9RHOB</name>
<dbReference type="Proteomes" id="UP000295050">
    <property type="component" value="Unassembled WGS sequence"/>
</dbReference>
<dbReference type="Pfam" id="PF20078">
    <property type="entry name" value="DUF6473"/>
    <property type="match status" value="1"/>
</dbReference>
<keyword evidence="4" id="KW-1185">Reference proteome</keyword>
<sequence length="311" mass="32878">MGYADTGLGALDYGTCRYGASRLAFRGPRRALDSPYCAVVGGNETYGKYVENPFAARLEARIGWPVVNLGCVNAGVDVFVNEAAVLEVAAGARLSVIQAMGAQNLSNRFYVVHPRRNDRFLRASAMLKALFPQVDFTAFSFTGHMLGVLKAEAPALFPLIEGELRIAWQSRMRTLASRIPGPKVLLVVRGAVADDPVLGPSPVFVTEEVIAGVAPVFDRVLRVTVSAAARRQGTVGMVFPESEAQVAAAMPGPAAHEEIARALASLVNDLAVATRKQKGPHDAGPQAGGGWNNQSFSISSGTASKRSATSP</sequence>
<evidence type="ECO:0000313" key="3">
    <source>
        <dbReference type="EMBL" id="TCP59713.1"/>
    </source>
</evidence>
<accession>A0A4R2RAG6</accession>
<reference evidence="3 4" key="1">
    <citation type="submission" date="2019-03" db="EMBL/GenBank/DDBJ databases">
        <title>Genomic Encyclopedia of Type Strains, Phase IV (KMG-IV): sequencing the most valuable type-strain genomes for metagenomic binning, comparative biology and taxonomic classification.</title>
        <authorList>
            <person name="Goeker M."/>
        </authorList>
    </citation>
    <scope>NUCLEOTIDE SEQUENCE [LARGE SCALE GENOMIC DNA]</scope>
    <source>
        <strain evidence="3 4">DSM 24766</strain>
    </source>
</reference>
<gene>
    <name evidence="3" type="ORF">EV663_1168</name>
</gene>
<dbReference type="InterPro" id="IPR045524">
    <property type="entry name" value="DUF6473"/>
</dbReference>
<protein>
    <recommendedName>
        <fullName evidence="2">DUF6473 domain-containing protein</fullName>
    </recommendedName>
</protein>
<proteinExistence type="predicted"/>
<evidence type="ECO:0000256" key="1">
    <source>
        <dbReference type="SAM" id="MobiDB-lite"/>
    </source>
</evidence>
<dbReference type="RefSeq" id="WP_207904432.1">
    <property type="nucleotide sequence ID" value="NZ_SLXU01000016.1"/>
</dbReference>
<evidence type="ECO:0000313" key="4">
    <source>
        <dbReference type="Proteomes" id="UP000295050"/>
    </source>
</evidence>
<evidence type="ECO:0000259" key="2">
    <source>
        <dbReference type="Pfam" id="PF20078"/>
    </source>
</evidence>
<organism evidence="3 4">
    <name type="scientific">Rhodovulum bhavnagarense</name>
    <dbReference type="NCBI Taxonomy" id="992286"/>
    <lineage>
        <taxon>Bacteria</taxon>
        <taxon>Pseudomonadati</taxon>
        <taxon>Pseudomonadota</taxon>
        <taxon>Alphaproteobacteria</taxon>
        <taxon>Rhodobacterales</taxon>
        <taxon>Paracoccaceae</taxon>
        <taxon>Rhodovulum</taxon>
    </lineage>
</organism>
<dbReference type="EMBL" id="SLXU01000016">
    <property type="protein sequence ID" value="TCP59713.1"/>
    <property type="molecule type" value="Genomic_DNA"/>
</dbReference>
<comment type="caution">
    <text evidence="3">The sequence shown here is derived from an EMBL/GenBank/DDBJ whole genome shotgun (WGS) entry which is preliminary data.</text>
</comment>
<feature type="region of interest" description="Disordered" evidence="1">
    <location>
        <begin position="274"/>
        <end position="311"/>
    </location>
</feature>
<dbReference type="AlphaFoldDB" id="A0A4R2RAG6"/>